<keyword evidence="2" id="KW-1185">Reference proteome</keyword>
<protein>
    <submittedName>
        <fullName evidence="1">Uncharacterized protein</fullName>
    </submittedName>
</protein>
<sequence>MVGRKLGMAAARIIYSLKSKNWHIHINLREKNRNEEIRKIYIFFAKISLYNISKNPSHIPYIFFPSNISPLFPMILFVYVLDS</sequence>
<reference evidence="1" key="1">
    <citation type="submission" date="2023-11" db="EMBL/GenBank/DDBJ databases">
        <authorList>
            <person name="Poullet M."/>
        </authorList>
    </citation>
    <scope>NUCLEOTIDE SEQUENCE</scope>
    <source>
        <strain evidence="1">E1834</strain>
    </source>
</reference>
<evidence type="ECO:0000313" key="2">
    <source>
        <dbReference type="Proteomes" id="UP001497535"/>
    </source>
</evidence>
<comment type="caution">
    <text evidence="1">The sequence shown here is derived from an EMBL/GenBank/DDBJ whole genome shotgun (WGS) entry which is preliminary data.</text>
</comment>
<dbReference type="Proteomes" id="UP001497535">
    <property type="component" value="Unassembled WGS sequence"/>
</dbReference>
<dbReference type="EMBL" id="CAVMJV010000005">
    <property type="protein sequence ID" value="CAK5028779.1"/>
    <property type="molecule type" value="Genomic_DNA"/>
</dbReference>
<gene>
    <name evidence="1" type="ORF">MENTE1834_LOCUS6705</name>
</gene>
<organism evidence="1 2">
    <name type="scientific">Meloidogyne enterolobii</name>
    <name type="common">Root-knot nematode worm</name>
    <name type="synonym">Meloidogyne mayaguensis</name>
    <dbReference type="NCBI Taxonomy" id="390850"/>
    <lineage>
        <taxon>Eukaryota</taxon>
        <taxon>Metazoa</taxon>
        <taxon>Ecdysozoa</taxon>
        <taxon>Nematoda</taxon>
        <taxon>Chromadorea</taxon>
        <taxon>Rhabditida</taxon>
        <taxon>Tylenchina</taxon>
        <taxon>Tylenchomorpha</taxon>
        <taxon>Tylenchoidea</taxon>
        <taxon>Meloidogynidae</taxon>
        <taxon>Meloidogyninae</taxon>
        <taxon>Meloidogyne</taxon>
    </lineage>
</organism>
<evidence type="ECO:0000313" key="1">
    <source>
        <dbReference type="EMBL" id="CAK5028779.1"/>
    </source>
</evidence>
<proteinExistence type="predicted"/>
<accession>A0ACB0Y216</accession>
<name>A0ACB0Y216_MELEN</name>